<comment type="similarity">
    <text evidence="2">Belongs to the TspO/BZRP family.</text>
</comment>
<dbReference type="Proteomes" id="UP001220395">
    <property type="component" value="Chromosome"/>
</dbReference>
<dbReference type="PANTHER" id="PTHR33802">
    <property type="entry name" value="SI:CH211-161H7.5-RELATED"/>
    <property type="match status" value="1"/>
</dbReference>
<comment type="subcellular location">
    <subcellularLocation>
        <location evidence="1">Membrane</location>
        <topology evidence="1">Multi-pass membrane protein</topology>
    </subcellularLocation>
</comment>
<evidence type="ECO:0000256" key="2">
    <source>
        <dbReference type="ARBA" id="ARBA00007524"/>
    </source>
</evidence>
<evidence type="ECO:0000256" key="5">
    <source>
        <dbReference type="ARBA" id="ARBA00023136"/>
    </source>
</evidence>
<feature type="transmembrane region" description="Helical" evidence="6">
    <location>
        <begin position="140"/>
        <end position="159"/>
    </location>
</feature>
<evidence type="ECO:0000256" key="4">
    <source>
        <dbReference type="ARBA" id="ARBA00022989"/>
    </source>
</evidence>
<name>A0ABY7TJW8_9SPHN</name>
<protein>
    <submittedName>
        <fullName evidence="7">Tryptophan-rich sensory protein</fullName>
    </submittedName>
</protein>
<evidence type="ECO:0000256" key="6">
    <source>
        <dbReference type="SAM" id="Phobius"/>
    </source>
</evidence>
<sequence>MVRPDMPRILLTLILALAQIAATFLPLAGVGETIGTRSAEAPSLLTPPGWAFAIWGPIYLATIAYAVWQALPANRASPRIARIGWWMVGALALNTLWPLVFQLQGSKGWSVLVIFALLACLLVAVRKVGLIGARDPDQYLVALPVGLFGGWVMAASVLNMTSWLGNVAEVPLPAMAPEAWVAFLAILLGLLGAVTVVRSANLWFGLALLWALGGIAATAGATGNRLGLMAAGVAALLLLLGGVASIRVGKKAMR</sequence>
<dbReference type="InterPro" id="IPR038330">
    <property type="entry name" value="TspO/MBR-related_sf"/>
</dbReference>
<keyword evidence="4 6" id="KW-1133">Transmembrane helix</keyword>
<dbReference type="Gene3D" id="1.20.1260.100">
    <property type="entry name" value="TspO/MBR protein"/>
    <property type="match status" value="1"/>
</dbReference>
<evidence type="ECO:0000313" key="7">
    <source>
        <dbReference type="EMBL" id="WCT73251.1"/>
    </source>
</evidence>
<organism evidence="7 8">
    <name type="scientific">Sphingomonas naphthae</name>
    <dbReference type="NCBI Taxonomy" id="1813468"/>
    <lineage>
        <taxon>Bacteria</taxon>
        <taxon>Pseudomonadati</taxon>
        <taxon>Pseudomonadota</taxon>
        <taxon>Alphaproteobacteria</taxon>
        <taxon>Sphingomonadales</taxon>
        <taxon>Sphingomonadaceae</taxon>
        <taxon>Sphingomonas</taxon>
    </lineage>
</organism>
<dbReference type="RefSeq" id="WP_273687333.1">
    <property type="nucleotide sequence ID" value="NZ_CP117411.1"/>
</dbReference>
<proteinExistence type="inferred from homology"/>
<evidence type="ECO:0000256" key="3">
    <source>
        <dbReference type="ARBA" id="ARBA00022692"/>
    </source>
</evidence>
<reference evidence="7 8" key="1">
    <citation type="submission" date="2023-02" db="EMBL/GenBank/DDBJ databases">
        <title>Genome sequence of Sphingomonas naphthae.</title>
        <authorList>
            <person name="Kim S."/>
            <person name="Heo J."/>
            <person name="Kwon S.-W."/>
        </authorList>
    </citation>
    <scope>NUCLEOTIDE SEQUENCE [LARGE SCALE GENOMIC DNA]</scope>
    <source>
        <strain evidence="7 8">KACC 18716</strain>
    </source>
</reference>
<evidence type="ECO:0000256" key="1">
    <source>
        <dbReference type="ARBA" id="ARBA00004141"/>
    </source>
</evidence>
<gene>
    <name evidence="7" type="ORF">PQ455_16780</name>
</gene>
<feature type="transmembrane region" description="Helical" evidence="6">
    <location>
        <begin position="202"/>
        <end position="222"/>
    </location>
</feature>
<feature type="transmembrane region" description="Helical" evidence="6">
    <location>
        <begin position="228"/>
        <end position="248"/>
    </location>
</feature>
<dbReference type="PANTHER" id="PTHR33802:SF1">
    <property type="entry name" value="XK-RELATED PROTEIN"/>
    <property type="match status" value="1"/>
</dbReference>
<feature type="transmembrane region" description="Helical" evidence="6">
    <location>
        <begin position="83"/>
        <end position="103"/>
    </location>
</feature>
<feature type="transmembrane region" description="Helical" evidence="6">
    <location>
        <begin position="109"/>
        <end position="128"/>
    </location>
</feature>
<dbReference type="EMBL" id="CP117411">
    <property type="protein sequence ID" value="WCT73251.1"/>
    <property type="molecule type" value="Genomic_DNA"/>
</dbReference>
<dbReference type="Pfam" id="PF03073">
    <property type="entry name" value="TspO_MBR"/>
    <property type="match status" value="1"/>
</dbReference>
<accession>A0ABY7TJW8</accession>
<keyword evidence="3 6" id="KW-0812">Transmembrane</keyword>
<dbReference type="InterPro" id="IPR004307">
    <property type="entry name" value="TspO_MBR"/>
</dbReference>
<evidence type="ECO:0000313" key="8">
    <source>
        <dbReference type="Proteomes" id="UP001220395"/>
    </source>
</evidence>
<keyword evidence="8" id="KW-1185">Reference proteome</keyword>
<keyword evidence="5 6" id="KW-0472">Membrane</keyword>
<feature type="transmembrane region" description="Helical" evidence="6">
    <location>
        <begin position="179"/>
        <end position="197"/>
    </location>
</feature>
<feature type="transmembrane region" description="Helical" evidence="6">
    <location>
        <begin position="49"/>
        <end position="71"/>
    </location>
</feature>